<keyword evidence="2 9" id="KW-0812">Transmembrane</keyword>
<feature type="transmembrane region" description="Helical" evidence="9">
    <location>
        <begin position="345"/>
        <end position="365"/>
    </location>
</feature>
<evidence type="ECO:0000256" key="3">
    <source>
        <dbReference type="ARBA" id="ARBA00022771"/>
    </source>
</evidence>
<dbReference type="EMBL" id="KB632326">
    <property type="protein sequence ID" value="ERL92482.1"/>
    <property type="molecule type" value="Genomic_DNA"/>
</dbReference>
<dbReference type="Pfam" id="PF07782">
    <property type="entry name" value="DC_STAMP"/>
    <property type="match status" value="1"/>
</dbReference>
<dbReference type="InterPro" id="IPR058842">
    <property type="entry name" value="DCST1_C"/>
</dbReference>
<feature type="region of interest" description="Disordered" evidence="8">
    <location>
        <begin position="1687"/>
        <end position="1708"/>
    </location>
</feature>
<evidence type="ECO:0000313" key="12">
    <source>
        <dbReference type="Proteomes" id="UP000030742"/>
    </source>
</evidence>
<feature type="compositionally biased region" description="Basic and acidic residues" evidence="8">
    <location>
        <begin position="723"/>
        <end position="736"/>
    </location>
</feature>
<sequence length="1922" mass="216957">MAFVSLIFSAQKLKKLQQALEEEKLDAIKANEDKTFKKKFKFRHIGFDIKEALKNGFRRAFKCSEGSPGYQTCYKLGHEGSCENFVLKSALGFVGGIFLTYFLCIVLLTLPQFFSKRGRQALLAYAFVLALTGPAQNTLNNLGILSESLACGQEQLKQAVKQIIDVIKKPFMTIKEAIKKVVKTVKEVVKKIKEILLKIKRIVMAIVRVIKSVFEFLGKILNICNKELGTPFERCSRVFENAIADCNAKLGPLFNWLCSLAYIVKAVCYIVKVFDYVCMIVDFISNSVVGVIIRKIKIFVRHIKTMFYVRIKFAHSFEYKTISSKSLKDIAKEIVAEIKDRSRGIVAFFNFMTSASMLFLMYLVFQVAYYRFKYLTSERYDNIYINQYFREIDQRRAKSGKETVLPLTKKEKLTYVPINSGALAKTERRSLSKNATKLATASVKLGTHMAADYILHHFNPPPPNLCLKIDDSPAPNLPVAHITGEGFIAKLLRSIVNAFQPVGIKLEIDTVPCLPIPIPPDFDRYVQIGITIAICWILTILEPYGLRFRNYIMGYYHPLRAKQRTIWLYNHLLRSRTSFLLLTRRKLRKRFGMKGGSGETSCKDLLRSKLNRCGIFKICLGSDLQLACLLCGDVFHEAEKEKFVKCSTPQCPGLFCVECFADLSNICPICLSPLEYGDIDDADEEKDSSGDEPPADKPKKKPRCPWVPCGAPKSQDESEDDEKPLITKDGDVKSEAAEEGDSSSDYSYSYQYDSDLDSKQPLPKPTVWKDLEMQAGLEEASMQTFLEEEELLCIDLDNRVHVPKKHAALVRMDIRAEPDPEPEETETIELEIDNLLQVPKKSTAQVQLDVTATADAGSCTCSASSSTRHVEFIGLPQEVKEFHKKVRRLKDFPCICSDLEDVEELPKSTMSTSTRSDCQFCRCPAIEIRSTLTAGSETEEDLKNIVPRLDLSFLKERDDVCSCEDNHILSSRFGYVTYEEICETPRASPSTRSLESSTLISSLQHSPSSDADASPAVRRRKRHQQENYPEVDSSSSMDSLEFNRAQTRRVRQYYEATRQIEPGSRPQCSKGKTSIIDMFRKLLPKRKTAQNYLPLHRREVDDEVQIQSYNYNRRNWDTISIDTNSPTYPFGSQGSSDTSDEEEKLLGPKRIRGGECVHLINCKLIGRECRVKKRVRSFDAKSRTRLKDFSTLSLPPKPKPANAKELISRYFPHNALEERTTEKRGCSMKSTDNSKINQSSPSTTFAGREDSSDYILPKPGRLTEDATPPSSDSGLSESTCLELFGSSCPQGIGKASSGAIKVPPEPPQDFEGGDSEESLKAASSTSSRGSQITQQTLEAASNQAFAGLLEENQLPEAAEEQGLENQLETKSAETRREANQRKASKQSIEFKTRLLPGKEASSTKSLTEPYKQSIASKTHQLPQKQASFTSSLTATKEESKHSLELAEQLTHSIRKCAQQNHLLYKDERTEISLVQKLRPSKGAVQTHPTFESPRPAPSVKLQISLHNTIIPEEEPEADQPSAEPPVVRMSSPKSQDKIVETRDSFPLHEWLPSGGNRSGKLILPSDKTQQTSDNDIYQSSNATAYNRASSKASAPLDQSSGFSAYYSSEVPERDATCNTNCKCSICKIAQRHQGNAANVRVDYGKIEEERGCGCCKCNNERLLLPSLPPVRRSDRNYEVPGFMPRSADADLPEFLPPPPPRPQPPRRTFPHSNYPAYRRSCGENCDCYLRHFAGDYSQPSSYPFRPQPAAYGFEPGYREDDQFAYSNPDPNLSDLPYQNNEEYLELVQELQDTLHSRNRNRVKRAMQEFEDRSKQNKPLDKPIINYDETSESEEPIIRKIDQMRIGRKMSGAEQQPKRPKPPAYPRRELDKFAPEERPSHWTMDPGSGEWLKGVKNGKPKGRRMAQGEFECNCSCNCEHRYQ</sequence>
<evidence type="ECO:0000259" key="10">
    <source>
        <dbReference type="PROSITE" id="PS50089"/>
    </source>
</evidence>
<gene>
    <name evidence="11" type="ORF">D910_09795</name>
</gene>
<keyword evidence="5 9" id="KW-1133">Transmembrane helix</keyword>
<feature type="region of interest" description="Disordered" evidence="8">
    <location>
        <begin position="1547"/>
        <end position="1574"/>
    </location>
</feature>
<evidence type="ECO:0000256" key="8">
    <source>
        <dbReference type="SAM" id="MobiDB-lite"/>
    </source>
</evidence>
<feature type="compositionally biased region" description="Low complexity" evidence="8">
    <location>
        <begin position="743"/>
        <end position="753"/>
    </location>
</feature>
<dbReference type="InterPro" id="IPR001841">
    <property type="entry name" value="Znf_RING"/>
</dbReference>
<feature type="compositionally biased region" description="Pro residues" evidence="8">
    <location>
        <begin position="1694"/>
        <end position="1707"/>
    </location>
</feature>
<feature type="region of interest" description="Disordered" evidence="8">
    <location>
        <begin position="1511"/>
        <end position="1534"/>
    </location>
</feature>
<keyword evidence="4" id="KW-0862">Zinc</keyword>
<dbReference type="InterPro" id="IPR012858">
    <property type="entry name" value="DC_STAMP-like"/>
</dbReference>
<dbReference type="OrthoDB" id="6598372at2759"/>
<feature type="transmembrane region" description="Helical" evidence="9">
    <location>
        <begin position="90"/>
        <end position="110"/>
    </location>
</feature>
<proteinExistence type="predicted"/>
<evidence type="ECO:0000256" key="1">
    <source>
        <dbReference type="ARBA" id="ARBA00004141"/>
    </source>
</evidence>
<accession>U4UHI2</accession>
<dbReference type="STRING" id="77166.U4UHI2"/>
<feature type="region of interest" description="Disordered" evidence="8">
    <location>
        <begin position="681"/>
        <end position="763"/>
    </location>
</feature>
<evidence type="ECO:0000256" key="4">
    <source>
        <dbReference type="ARBA" id="ARBA00022833"/>
    </source>
</evidence>
<evidence type="ECO:0000256" key="2">
    <source>
        <dbReference type="ARBA" id="ARBA00022692"/>
    </source>
</evidence>
<organism evidence="11 12">
    <name type="scientific">Dendroctonus ponderosae</name>
    <name type="common">Mountain pine beetle</name>
    <dbReference type="NCBI Taxonomy" id="77166"/>
    <lineage>
        <taxon>Eukaryota</taxon>
        <taxon>Metazoa</taxon>
        <taxon>Ecdysozoa</taxon>
        <taxon>Arthropoda</taxon>
        <taxon>Hexapoda</taxon>
        <taxon>Insecta</taxon>
        <taxon>Pterygota</taxon>
        <taxon>Neoptera</taxon>
        <taxon>Endopterygota</taxon>
        <taxon>Coleoptera</taxon>
        <taxon>Polyphaga</taxon>
        <taxon>Cucujiformia</taxon>
        <taxon>Curculionidae</taxon>
        <taxon>Scolytinae</taxon>
        <taxon>Dendroctonus</taxon>
    </lineage>
</organism>
<keyword evidence="6 9" id="KW-0472">Membrane</keyword>
<evidence type="ECO:0000256" key="6">
    <source>
        <dbReference type="ARBA" id="ARBA00023136"/>
    </source>
</evidence>
<dbReference type="PANTHER" id="PTHR21041:SF9">
    <property type="entry name" value="DENDRITIC CELL-SPECIFIC TRANSMEMBRANE PROTEIN-LIKE DOMAIN-CONTAINING PROTEIN"/>
    <property type="match status" value="1"/>
</dbReference>
<feature type="compositionally biased region" description="Basic and acidic residues" evidence="8">
    <location>
        <begin position="1865"/>
        <end position="1879"/>
    </location>
</feature>
<evidence type="ECO:0000256" key="9">
    <source>
        <dbReference type="SAM" id="Phobius"/>
    </source>
</evidence>
<evidence type="ECO:0000256" key="7">
    <source>
        <dbReference type="PROSITE-ProRule" id="PRU00175"/>
    </source>
</evidence>
<dbReference type="InterPro" id="IPR051856">
    <property type="entry name" value="CSR-E3_Ligase_Protein"/>
</dbReference>
<feature type="region of interest" description="Disordered" evidence="8">
    <location>
        <begin position="986"/>
        <end position="1041"/>
    </location>
</feature>
<feature type="compositionally biased region" description="Polar residues" evidence="8">
    <location>
        <begin position="1321"/>
        <end position="1344"/>
    </location>
</feature>
<feature type="region of interest" description="Disordered" evidence="8">
    <location>
        <begin position="1218"/>
        <end position="1278"/>
    </location>
</feature>
<dbReference type="GO" id="GO:0008270">
    <property type="term" value="F:zinc ion binding"/>
    <property type="evidence" value="ECO:0007669"/>
    <property type="project" value="UniProtKB-KW"/>
</dbReference>
<feature type="compositionally biased region" description="Polar residues" evidence="8">
    <location>
        <begin position="987"/>
        <end position="1005"/>
    </location>
</feature>
<dbReference type="PANTHER" id="PTHR21041">
    <property type="entry name" value="DENDRITIC CELL-SPECIFIC TRANSMEMBRANE PROTEIN"/>
    <property type="match status" value="1"/>
</dbReference>
<evidence type="ECO:0000256" key="5">
    <source>
        <dbReference type="ARBA" id="ARBA00022989"/>
    </source>
</evidence>
<feature type="compositionally biased region" description="Basic and acidic residues" evidence="8">
    <location>
        <begin position="1370"/>
        <end position="1380"/>
    </location>
</feature>
<name>U4UHI2_DENPD</name>
<feature type="region of interest" description="Disordered" evidence="8">
    <location>
        <begin position="1122"/>
        <end position="1142"/>
    </location>
</feature>
<feature type="compositionally biased region" description="Low complexity" evidence="8">
    <location>
        <begin position="1006"/>
        <end position="1016"/>
    </location>
</feature>
<protein>
    <recommendedName>
        <fullName evidence="10">RING-type domain-containing protein</fullName>
    </recommendedName>
</protein>
<feature type="region of interest" description="Disordered" evidence="8">
    <location>
        <begin position="1293"/>
        <end position="1443"/>
    </location>
</feature>
<dbReference type="PROSITE" id="PS50089">
    <property type="entry name" value="ZF_RING_2"/>
    <property type="match status" value="1"/>
</dbReference>
<feature type="region of interest" description="Disordered" evidence="8">
    <location>
        <begin position="1848"/>
        <end position="1902"/>
    </location>
</feature>
<keyword evidence="3 7" id="KW-0479">Metal-binding</keyword>
<dbReference type="Pfam" id="PF26037">
    <property type="entry name" value="zf-RING_DCST1_C"/>
    <property type="match status" value="1"/>
</dbReference>
<feature type="domain" description="RING-type" evidence="10">
    <location>
        <begin position="628"/>
        <end position="670"/>
    </location>
</feature>
<comment type="subcellular location">
    <subcellularLocation>
        <location evidence="1">Membrane</location>
        <topology evidence="1">Multi-pass membrane protein</topology>
    </subcellularLocation>
</comment>
<dbReference type="Proteomes" id="UP000030742">
    <property type="component" value="Unassembled WGS sequence"/>
</dbReference>
<feature type="compositionally biased region" description="Polar residues" evidence="8">
    <location>
        <begin position="1228"/>
        <end position="1245"/>
    </location>
</feature>
<feature type="compositionally biased region" description="Polar residues" evidence="8">
    <location>
        <begin position="1268"/>
        <end position="1278"/>
    </location>
</feature>
<keyword evidence="3 7" id="KW-0863">Zinc-finger</keyword>
<reference evidence="11 12" key="1">
    <citation type="journal article" date="2013" name="Genome Biol.">
        <title>Draft genome of the mountain pine beetle, Dendroctonus ponderosae Hopkins, a major forest pest.</title>
        <authorList>
            <person name="Keeling C.I."/>
            <person name="Yuen M.M."/>
            <person name="Liao N.Y."/>
            <person name="Docking T.R."/>
            <person name="Chan S.K."/>
            <person name="Taylor G.A."/>
            <person name="Palmquist D.L."/>
            <person name="Jackman S.D."/>
            <person name="Nguyen A."/>
            <person name="Li M."/>
            <person name="Henderson H."/>
            <person name="Janes J.K."/>
            <person name="Zhao Y."/>
            <person name="Pandoh P."/>
            <person name="Moore R."/>
            <person name="Sperling F.A."/>
            <person name="Huber D.P."/>
            <person name="Birol I."/>
            <person name="Jones S.J."/>
            <person name="Bohlmann J."/>
        </authorList>
    </citation>
    <scope>NUCLEOTIDE SEQUENCE</scope>
</reference>
<evidence type="ECO:0000313" key="11">
    <source>
        <dbReference type="EMBL" id="ERL92482.1"/>
    </source>
</evidence>
<feature type="compositionally biased region" description="Polar residues" evidence="8">
    <location>
        <begin position="1122"/>
        <end position="1137"/>
    </location>
</feature>
<feature type="compositionally biased region" description="Polar residues" evidence="8">
    <location>
        <begin position="1413"/>
        <end position="1434"/>
    </location>
</feature>
<dbReference type="Pfam" id="PF26039">
    <property type="entry name" value="Dcst2"/>
    <property type="match status" value="1"/>
</dbReference>
<dbReference type="GO" id="GO:0016020">
    <property type="term" value="C:membrane"/>
    <property type="evidence" value="ECO:0007669"/>
    <property type="project" value="UniProtKB-SubCell"/>
</dbReference>